<feature type="non-terminal residue" evidence="3">
    <location>
        <position position="1"/>
    </location>
</feature>
<evidence type="ECO:0000256" key="2">
    <source>
        <dbReference type="ARBA" id="ARBA00022741"/>
    </source>
</evidence>
<proteinExistence type="inferred from homology"/>
<dbReference type="InterPro" id="IPR001806">
    <property type="entry name" value="Small_GTPase"/>
</dbReference>
<dbReference type="SUPFAM" id="SSF52540">
    <property type="entry name" value="P-loop containing nucleoside triphosphate hydrolases"/>
    <property type="match status" value="1"/>
</dbReference>
<dbReference type="GO" id="GO:0003924">
    <property type="term" value="F:GTPase activity"/>
    <property type="evidence" value="ECO:0000318"/>
    <property type="project" value="GO_Central"/>
</dbReference>
<dbReference type="GO" id="GO:0005769">
    <property type="term" value="C:early endosome"/>
    <property type="evidence" value="ECO:0000318"/>
    <property type="project" value="GO_Central"/>
</dbReference>
<evidence type="ECO:0000256" key="1">
    <source>
        <dbReference type="ARBA" id="ARBA00006270"/>
    </source>
</evidence>
<dbReference type="GO" id="GO:0005525">
    <property type="term" value="F:GTP binding"/>
    <property type="evidence" value="ECO:0007669"/>
    <property type="project" value="InterPro"/>
</dbReference>
<evidence type="ECO:0000313" key="4">
    <source>
        <dbReference type="Proteomes" id="UP000009022"/>
    </source>
</evidence>
<dbReference type="HOGENOM" id="CLU_041217_10_7_1"/>
<dbReference type="STRING" id="10228.B3RX42"/>
<dbReference type="Pfam" id="PF00071">
    <property type="entry name" value="Ras"/>
    <property type="match status" value="1"/>
</dbReference>
<reference evidence="3 4" key="1">
    <citation type="journal article" date="2008" name="Nature">
        <title>The Trichoplax genome and the nature of placozoans.</title>
        <authorList>
            <person name="Srivastava M."/>
            <person name="Begovic E."/>
            <person name="Chapman J."/>
            <person name="Putnam N.H."/>
            <person name="Hellsten U."/>
            <person name="Kawashima T."/>
            <person name="Kuo A."/>
            <person name="Mitros T."/>
            <person name="Salamov A."/>
            <person name="Carpenter M.L."/>
            <person name="Signorovitch A.Y."/>
            <person name="Moreno M.A."/>
            <person name="Kamm K."/>
            <person name="Grimwood J."/>
            <person name="Schmutz J."/>
            <person name="Shapiro H."/>
            <person name="Grigoriev I.V."/>
            <person name="Buss L.W."/>
            <person name="Schierwater B."/>
            <person name="Dellaporta S.L."/>
            <person name="Rokhsar D.S."/>
        </authorList>
    </citation>
    <scope>NUCLEOTIDE SEQUENCE [LARGE SCALE GENOMIC DNA]</scope>
    <source>
        <strain evidence="3 4">Grell-BS-1999</strain>
    </source>
</reference>
<protein>
    <submittedName>
        <fullName evidence="3">Uncharacterized protein</fullName>
    </submittedName>
</protein>
<dbReference type="PANTHER" id="PTHR47978">
    <property type="match status" value="1"/>
</dbReference>
<evidence type="ECO:0000313" key="3">
    <source>
        <dbReference type="EMBL" id="EDV25240.1"/>
    </source>
</evidence>
<dbReference type="KEGG" id="tad:TRIADDRAFT_24915"/>
<dbReference type="GO" id="GO:0012505">
    <property type="term" value="C:endomembrane system"/>
    <property type="evidence" value="ECO:0000318"/>
    <property type="project" value="GO_Central"/>
</dbReference>
<sequence length="127" mass="14486">IVANFSHKTVHLKGVTVKLNIWDMTGNENILNISVCKYAAIVVYDITNMDSLYTAMDWIKALDKVKTPPINVKLIGNKADLESRRMINLEKVQKYSHENKIDLMETSARTGLNVNKVFNTIIDEFLM</sequence>
<dbReference type="SMART" id="SM00173">
    <property type="entry name" value="RAS"/>
    <property type="match status" value="1"/>
</dbReference>
<dbReference type="Gene3D" id="3.40.50.300">
    <property type="entry name" value="P-loop containing nucleotide triphosphate hydrolases"/>
    <property type="match status" value="1"/>
</dbReference>
<dbReference type="AlphaFoldDB" id="B3RX42"/>
<gene>
    <name evidence="3" type="ORF">TRIADDRAFT_24915</name>
</gene>
<dbReference type="OMA" id="YSHENKI"/>
<dbReference type="PRINTS" id="PR00449">
    <property type="entry name" value="RASTRNSFRMNG"/>
</dbReference>
<dbReference type="GO" id="GO:0030139">
    <property type="term" value="C:endocytic vesicle"/>
    <property type="evidence" value="ECO:0000318"/>
    <property type="project" value="GO_Central"/>
</dbReference>
<dbReference type="SMART" id="SM00175">
    <property type="entry name" value="RAB"/>
    <property type="match status" value="1"/>
</dbReference>
<dbReference type="EMBL" id="DS985245">
    <property type="protein sequence ID" value="EDV25240.1"/>
    <property type="molecule type" value="Genomic_DNA"/>
</dbReference>
<dbReference type="InterPro" id="IPR027417">
    <property type="entry name" value="P-loop_NTPase"/>
</dbReference>
<accession>B3RX42</accession>
<keyword evidence="2" id="KW-0547">Nucleotide-binding</keyword>
<dbReference type="PhylomeDB" id="B3RX42"/>
<comment type="similarity">
    <text evidence="1">Belongs to the small GTPase superfamily. Rab family.</text>
</comment>
<dbReference type="RefSeq" id="XP_002113130.1">
    <property type="nucleotide sequence ID" value="XM_002113094.1"/>
</dbReference>
<dbReference type="PROSITE" id="PS51419">
    <property type="entry name" value="RAB"/>
    <property type="match status" value="1"/>
</dbReference>
<dbReference type="eggNOG" id="KOG0092">
    <property type="taxonomic scope" value="Eukaryota"/>
</dbReference>
<dbReference type="GO" id="GO:0006886">
    <property type="term" value="P:intracellular protein transport"/>
    <property type="evidence" value="ECO:0000318"/>
    <property type="project" value="GO_Central"/>
</dbReference>
<dbReference type="FunFam" id="3.40.50.300:FF:001447">
    <property type="entry name" value="Ras-related protein Rab-1B"/>
    <property type="match status" value="1"/>
</dbReference>
<dbReference type="Proteomes" id="UP000009022">
    <property type="component" value="Unassembled WGS sequence"/>
</dbReference>
<dbReference type="InParanoid" id="B3RX42"/>
<name>B3RX42_TRIAD</name>
<dbReference type="OrthoDB" id="18798at2759"/>
<dbReference type="GeneID" id="6753910"/>
<dbReference type="CTD" id="6753910"/>
<dbReference type="GO" id="GO:0006897">
    <property type="term" value="P:endocytosis"/>
    <property type="evidence" value="ECO:0000318"/>
    <property type="project" value="GO_Central"/>
</dbReference>
<dbReference type="GO" id="GO:0005886">
    <property type="term" value="C:plasma membrane"/>
    <property type="evidence" value="ECO:0000318"/>
    <property type="project" value="GO_Central"/>
</dbReference>
<keyword evidence="4" id="KW-1185">Reference proteome</keyword>
<organism evidence="3 4">
    <name type="scientific">Trichoplax adhaerens</name>
    <name type="common">Trichoplax reptans</name>
    <dbReference type="NCBI Taxonomy" id="10228"/>
    <lineage>
        <taxon>Eukaryota</taxon>
        <taxon>Metazoa</taxon>
        <taxon>Placozoa</taxon>
        <taxon>Uniplacotomia</taxon>
        <taxon>Trichoplacea</taxon>
        <taxon>Trichoplacidae</taxon>
        <taxon>Trichoplax</taxon>
    </lineage>
</organism>